<proteinExistence type="predicted"/>
<accession>A0A2H1K5G8</accession>
<dbReference type="Gene3D" id="2.70.70.10">
    <property type="entry name" value="Glucose Permease (Domain IIA)"/>
    <property type="match status" value="1"/>
</dbReference>
<dbReference type="SUPFAM" id="SSF51261">
    <property type="entry name" value="Duplicated hybrid motif"/>
    <property type="match status" value="1"/>
</dbReference>
<dbReference type="Proteomes" id="UP000234641">
    <property type="component" value="Unassembled WGS sequence"/>
</dbReference>
<evidence type="ECO:0000259" key="1">
    <source>
        <dbReference type="Pfam" id="PF01551"/>
    </source>
</evidence>
<evidence type="ECO:0000313" key="3">
    <source>
        <dbReference type="Proteomes" id="UP000234641"/>
    </source>
</evidence>
<reference evidence="2 3" key="1">
    <citation type="submission" date="2017-03" db="EMBL/GenBank/DDBJ databases">
        <authorList>
            <person name="Afonso C.L."/>
            <person name="Miller P.J."/>
            <person name="Scott M.A."/>
            <person name="Spackman E."/>
            <person name="Goraichik I."/>
            <person name="Dimitrov K.M."/>
            <person name="Suarez D.L."/>
            <person name="Swayne D.E."/>
        </authorList>
    </citation>
    <scope>NUCLEOTIDE SEQUENCE [LARGE SCALE GENOMIC DNA]</scope>
    <source>
        <strain evidence="2 3">ATCC 9172</strain>
    </source>
</reference>
<sequence>MGPPAAGPPRRRPWVLNRRPHWADGFRSVDSSDPAHRSVYRTLERSVSSHGWTCGISPRSVVRGAPDNRRQTLRCNRLHIFFFRMGNAARVEMTVEPLVLAYPFTGRWLVQNSPGDRVPSHGTKRFASSYAIDFVPVDGSGRSAAFGLESLFRPEQPEKFIGFGRDVLAPVRGTVAAIHDSAADHPAYRGLRSLGYAMTQRRRVDAGWPALAGNHVMIRSDVTVVALCHLQQGSVEVQVGQTVRIGQRLGRCGNSGNSTEPHLHVQAISSMDISLADAVPIRFGDTLPTNGTIVEA</sequence>
<protein>
    <submittedName>
        <fullName evidence="2">Peptidase family M23</fullName>
    </submittedName>
</protein>
<dbReference type="GO" id="GO:0004222">
    <property type="term" value="F:metalloendopeptidase activity"/>
    <property type="evidence" value="ECO:0007669"/>
    <property type="project" value="TreeGrafter"/>
</dbReference>
<feature type="domain" description="M23ase beta-sheet core" evidence="1">
    <location>
        <begin position="204"/>
        <end position="267"/>
    </location>
</feature>
<dbReference type="AlphaFoldDB" id="A0A2H1K5G8"/>
<dbReference type="InterPro" id="IPR016047">
    <property type="entry name" value="M23ase_b-sheet_dom"/>
</dbReference>
<dbReference type="CDD" id="cd12797">
    <property type="entry name" value="M23_peptidase"/>
    <property type="match status" value="1"/>
</dbReference>
<dbReference type="Pfam" id="PF01551">
    <property type="entry name" value="Peptidase_M23"/>
    <property type="match status" value="1"/>
</dbReference>
<dbReference type="PANTHER" id="PTHR21666">
    <property type="entry name" value="PEPTIDASE-RELATED"/>
    <property type="match status" value="1"/>
</dbReference>
<dbReference type="EMBL" id="FXYY01000021">
    <property type="protein sequence ID" value="SMX94963.1"/>
    <property type="molecule type" value="Genomic_DNA"/>
</dbReference>
<dbReference type="InterPro" id="IPR050570">
    <property type="entry name" value="Cell_wall_metabolism_enzyme"/>
</dbReference>
<dbReference type="InterPro" id="IPR011055">
    <property type="entry name" value="Dup_hybrid_motif"/>
</dbReference>
<gene>
    <name evidence="2" type="ORF">BLIN9172_02833</name>
</gene>
<organism evidence="2 3">
    <name type="scientific">Brevibacterium linens ATCC 9172</name>
    <dbReference type="NCBI Taxonomy" id="1255617"/>
    <lineage>
        <taxon>Bacteria</taxon>
        <taxon>Bacillati</taxon>
        <taxon>Actinomycetota</taxon>
        <taxon>Actinomycetes</taxon>
        <taxon>Micrococcales</taxon>
        <taxon>Brevibacteriaceae</taxon>
        <taxon>Brevibacterium</taxon>
    </lineage>
</organism>
<name>A0A2H1K5G8_BRELN</name>
<dbReference type="PANTHER" id="PTHR21666:SF285">
    <property type="entry name" value="M23 FAMILY METALLOPEPTIDASE"/>
    <property type="match status" value="1"/>
</dbReference>
<evidence type="ECO:0000313" key="2">
    <source>
        <dbReference type="EMBL" id="SMX94963.1"/>
    </source>
</evidence>